<dbReference type="EMBL" id="JAEAOA010001569">
    <property type="protein sequence ID" value="KAK3607333.1"/>
    <property type="molecule type" value="Genomic_DNA"/>
</dbReference>
<evidence type="ECO:0000256" key="1">
    <source>
        <dbReference type="SAM" id="MobiDB-lite"/>
    </source>
</evidence>
<accession>A0AAE0W9S0</accession>
<sequence length="543" mass="60168">MRNREALKALCLIFTVFIKSMVAIPLYSNGLYEHWDLETNRLIYCREVLVKRGFEAVHCTENEAEDTIRKCQIGQYQPDETNSSSSPHCIAEPQCTEEGTRKDIKCIDGYCWTVCICSLETGKCGLDTSNCLHIKDIKCIGKILQDCSCASSVITSTLPTSPPTRSNLSTILKPINPDWTAKTSLPILTDTQWTDTTKNNDKIGVTTDGTDTVDEVRNLLIIISSSILVILVVSCLCIKFHKHCSNRPIGDHKESIEMLGSGPADRYNGLDIDKVSKATDSGVCGLSQGSNENCEPGVADPDSINLSGESDMESGRNMDNIIEDESVHEAGRGRSQSSCQIEVHKDSRHREETTLSEDKDSYQESDRLLNSNECADYPSMRDMSQQSDENCQSGETNPNNNLRNGLDDPDVTHCKHTSTSFSGTNLHHTDGIDAYHGTDPVLSLCQFDVKTESKQREKPIIVVKMEDVSLEEASLQEKKIAIVSPFMNEVQTVPVQDLPPSQDAENQPLQVEGSRFSSEEATADLFSNWSSFSNSIYYDSTNQ</sequence>
<keyword evidence="3" id="KW-1185">Reference proteome</keyword>
<reference evidence="2" key="2">
    <citation type="journal article" date="2021" name="Genome Biol. Evol.">
        <title>Developing a high-quality reference genome for a parasitic bivalve with doubly uniparental inheritance (Bivalvia: Unionida).</title>
        <authorList>
            <person name="Smith C.H."/>
        </authorList>
    </citation>
    <scope>NUCLEOTIDE SEQUENCE</scope>
    <source>
        <strain evidence="2">CHS0354</strain>
        <tissue evidence="2">Mantle</tissue>
    </source>
</reference>
<reference evidence="2" key="1">
    <citation type="journal article" date="2021" name="Genome Biol. Evol.">
        <title>A High-Quality Reference Genome for a Parasitic Bivalve with Doubly Uniparental Inheritance (Bivalvia: Unionida).</title>
        <authorList>
            <person name="Smith C.H."/>
        </authorList>
    </citation>
    <scope>NUCLEOTIDE SEQUENCE</scope>
    <source>
        <strain evidence="2">CHS0354</strain>
    </source>
</reference>
<dbReference type="Proteomes" id="UP001195483">
    <property type="component" value="Unassembled WGS sequence"/>
</dbReference>
<protein>
    <submittedName>
        <fullName evidence="2">Uncharacterized protein</fullName>
    </submittedName>
</protein>
<evidence type="ECO:0000313" key="3">
    <source>
        <dbReference type="Proteomes" id="UP001195483"/>
    </source>
</evidence>
<comment type="caution">
    <text evidence="2">The sequence shown here is derived from an EMBL/GenBank/DDBJ whole genome shotgun (WGS) entry which is preliminary data.</text>
</comment>
<organism evidence="2 3">
    <name type="scientific">Potamilus streckersoni</name>
    <dbReference type="NCBI Taxonomy" id="2493646"/>
    <lineage>
        <taxon>Eukaryota</taxon>
        <taxon>Metazoa</taxon>
        <taxon>Spiralia</taxon>
        <taxon>Lophotrochozoa</taxon>
        <taxon>Mollusca</taxon>
        <taxon>Bivalvia</taxon>
        <taxon>Autobranchia</taxon>
        <taxon>Heteroconchia</taxon>
        <taxon>Palaeoheterodonta</taxon>
        <taxon>Unionida</taxon>
        <taxon>Unionoidea</taxon>
        <taxon>Unionidae</taxon>
        <taxon>Ambleminae</taxon>
        <taxon>Lampsilini</taxon>
        <taxon>Potamilus</taxon>
    </lineage>
</organism>
<evidence type="ECO:0000313" key="2">
    <source>
        <dbReference type="EMBL" id="KAK3607333.1"/>
    </source>
</evidence>
<feature type="compositionally biased region" description="Polar residues" evidence="1">
    <location>
        <begin position="382"/>
        <end position="403"/>
    </location>
</feature>
<dbReference type="AlphaFoldDB" id="A0AAE0W9S0"/>
<name>A0AAE0W9S0_9BIVA</name>
<reference evidence="2" key="3">
    <citation type="submission" date="2023-05" db="EMBL/GenBank/DDBJ databases">
        <authorList>
            <person name="Smith C.H."/>
        </authorList>
    </citation>
    <scope>NUCLEOTIDE SEQUENCE</scope>
    <source>
        <strain evidence="2">CHS0354</strain>
        <tissue evidence="2">Mantle</tissue>
    </source>
</reference>
<feature type="region of interest" description="Disordered" evidence="1">
    <location>
        <begin position="287"/>
        <end position="411"/>
    </location>
</feature>
<proteinExistence type="predicted"/>
<gene>
    <name evidence="2" type="ORF">CHS0354_026226</name>
</gene>
<feature type="compositionally biased region" description="Basic and acidic residues" evidence="1">
    <location>
        <begin position="342"/>
        <end position="367"/>
    </location>
</feature>